<dbReference type="RefSeq" id="WP_340331442.1">
    <property type="nucleotide sequence ID" value="NZ_JAZHOF010000008.1"/>
</dbReference>
<comment type="caution">
    <text evidence="2">The sequence shown here is derived from an EMBL/GenBank/DDBJ whole genome shotgun (WGS) entry which is preliminary data.</text>
</comment>
<keyword evidence="3" id="KW-1185">Reference proteome</keyword>
<dbReference type="AlphaFoldDB" id="A0AAW9RWG2"/>
<feature type="region of interest" description="Disordered" evidence="1">
    <location>
        <begin position="51"/>
        <end position="71"/>
    </location>
</feature>
<feature type="region of interest" description="Disordered" evidence="1">
    <location>
        <begin position="100"/>
        <end position="136"/>
    </location>
</feature>
<dbReference type="PROSITE" id="PS51257">
    <property type="entry name" value="PROKAR_LIPOPROTEIN"/>
    <property type="match status" value="1"/>
</dbReference>
<evidence type="ECO:0000313" key="3">
    <source>
        <dbReference type="Proteomes" id="UP001378188"/>
    </source>
</evidence>
<sequence>MKLRTGSGRLVSIVILAATLLGGLSACESGPSMERLAPKMPKLRADVPETRHPESVNGVFPNINNAPDRPSVVRSEQELATIEDSLEKDGQSHVKQAVKRITGVETDEDVAEDAGETPGSSTDAAADQPTDIKPPD</sequence>
<accession>A0AAW9RWG2</accession>
<evidence type="ECO:0008006" key="4">
    <source>
        <dbReference type="Google" id="ProtNLM"/>
    </source>
</evidence>
<dbReference type="EMBL" id="JAZHOF010000008">
    <property type="protein sequence ID" value="MEJ8573744.1"/>
    <property type="molecule type" value="Genomic_DNA"/>
</dbReference>
<name>A0AAW9RWG2_9HYPH</name>
<organism evidence="2 3">
    <name type="scientific">Microbaculum marinum</name>
    <dbReference type="NCBI Taxonomy" id="1764581"/>
    <lineage>
        <taxon>Bacteria</taxon>
        <taxon>Pseudomonadati</taxon>
        <taxon>Pseudomonadota</taxon>
        <taxon>Alphaproteobacteria</taxon>
        <taxon>Hyphomicrobiales</taxon>
        <taxon>Tepidamorphaceae</taxon>
        <taxon>Microbaculum</taxon>
    </lineage>
</organism>
<proteinExistence type="predicted"/>
<gene>
    <name evidence="2" type="ORF">V3328_19795</name>
</gene>
<dbReference type="Proteomes" id="UP001378188">
    <property type="component" value="Unassembled WGS sequence"/>
</dbReference>
<reference evidence="2 3" key="1">
    <citation type="submission" date="2024-02" db="EMBL/GenBank/DDBJ databases">
        <title>Genome analysis and characterization of Microbaculum marinisediminis sp. nov., isolated from marine sediment.</title>
        <authorList>
            <person name="Du Z.-J."/>
            <person name="Ye Y.-Q."/>
            <person name="Zhang Z.-R."/>
            <person name="Yuan S.-M."/>
            <person name="Zhang X.-Y."/>
        </authorList>
    </citation>
    <scope>NUCLEOTIDE SEQUENCE [LARGE SCALE GENOMIC DNA]</scope>
    <source>
        <strain evidence="2 3">SDUM1044001</strain>
    </source>
</reference>
<protein>
    <recommendedName>
        <fullName evidence="4">Secreted protein</fullName>
    </recommendedName>
</protein>
<evidence type="ECO:0000256" key="1">
    <source>
        <dbReference type="SAM" id="MobiDB-lite"/>
    </source>
</evidence>
<evidence type="ECO:0000313" key="2">
    <source>
        <dbReference type="EMBL" id="MEJ8573744.1"/>
    </source>
</evidence>
<feature type="compositionally biased region" description="Acidic residues" evidence="1">
    <location>
        <begin position="105"/>
        <end position="115"/>
    </location>
</feature>